<feature type="transmembrane region" description="Helical" evidence="1">
    <location>
        <begin position="12"/>
        <end position="35"/>
    </location>
</feature>
<protein>
    <submittedName>
        <fullName evidence="2">Uncharacterized protein</fullName>
    </submittedName>
</protein>
<sequence length="264" mass="29117">MWPRATQSRIRLAANYAILAVVVVGDAAIVAWALATNTADIMSLVGTLVMFDLAAYVYVQIPFGIAYCIRGERGERRLHAQRLAYVLDGDPDAGAKYARAKPRWYNGLRRCGRARPWSTTVPTIVAGHWQDTVSSEEAPPYTIHIDQCRRLAKGLYEIRGTGHHTPYNVIVRGYVNRNNVTGETRLAWASAHVMTGGFVASYRNTDLSLEHKAVVDDTRRRPVIVGALHIVNDDVDDGSSSVANARYGASASCRFVLHRVGIEP</sequence>
<name>A0A2U7UF67_9VIRU</name>
<keyword evidence="1" id="KW-0472">Membrane</keyword>
<dbReference type="KEGG" id="vg:36841460"/>
<dbReference type="EMBL" id="MG011691">
    <property type="protein sequence ID" value="AVK77005.1"/>
    <property type="molecule type" value="Genomic_DNA"/>
</dbReference>
<evidence type="ECO:0000256" key="1">
    <source>
        <dbReference type="SAM" id="Phobius"/>
    </source>
</evidence>
<feature type="transmembrane region" description="Helical" evidence="1">
    <location>
        <begin position="41"/>
        <end position="69"/>
    </location>
</feature>
<organism evidence="2">
    <name type="scientific">Pandoravirus macleodensis</name>
    <dbReference type="NCBI Taxonomy" id="2107707"/>
    <lineage>
        <taxon>Viruses</taxon>
        <taxon>Pandoravirus</taxon>
    </lineage>
</organism>
<evidence type="ECO:0000313" key="2">
    <source>
        <dbReference type="EMBL" id="AVK77005.1"/>
    </source>
</evidence>
<accession>A0A2U7UF67</accession>
<reference evidence="2" key="1">
    <citation type="journal article" date="2018" name="Nat. Commun.">
        <title>Diversity and evolution of the emerging Pandoraviridae family.</title>
        <authorList>
            <person name="Legendre M."/>
            <person name="Fabre E."/>
            <person name="Poirot O."/>
            <person name="Jeudy S."/>
            <person name="Lartigue A."/>
            <person name="Alempic J.M."/>
            <person name="Beucher L."/>
            <person name="Philippe N."/>
            <person name="Bertaux L."/>
            <person name="Christo-Foroux E."/>
            <person name="Labadie K."/>
            <person name="Coute Y."/>
            <person name="Abergel C."/>
            <person name="Claverie J.M."/>
        </authorList>
    </citation>
    <scope>NUCLEOTIDE SEQUENCE [LARGE SCALE GENOMIC DNA]</scope>
    <source>
        <strain evidence="2">Macleodensis</strain>
    </source>
</reference>
<keyword evidence="1" id="KW-1133">Transmembrane helix</keyword>
<dbReference type="GeneID" id="36841460"/>
<keyword evidence="1" id="KW-0812">Transmembrane</keyword>
<dbReference type="RefSeq" id="YP_009481001.1">
    <property type="nucleotide sequence ID" value="NC_037665.1"/>
</dbReference>
<gene>
    <name evidence="2" type="ORF">pmac_cds_317</name>
</gene>
<dbReference type="Proteomes" id="UP000249758">
    <property type="component" value="Segment"/>
</dbReference>
<proteinExistence type="predicted"/>